<evidence type="ECO:0000256" key="6">
    <source>
        <dbReference type="SAM" id="MobiDB-lite"/>
    </source>
</evidence>
<dbReference type="InterPro" id="IPR002100">
    <property type="entry name" value="TF_MADSbox"/>
</dbReference>
<keyword evidence="3" id="KW-0238">DNA-binding</keyword>
<protein>
    <recommendedName>
        <fullName evidence="7">MADS-box domain-containing protein</fullName>
    </recommendedName>
</protein>
<dbReference type="PROSITE" id="PS50066">
    <property type="entry name" value="MADS_BOX_2"/>
    <property type="match status" value="1"/>
</dbReference>
<dbReference type="PANTHER" id="PTHR48019">
    <property type="entry name" value="SERUM RESPONSE FACTOR HOMOLOG"/>
    <property type="match status" value="1"/>
</dbReference>
<reference evidence="8" key="1">
    <citation type="journal article" date="2019" name="BMC Genomics">
        <title>A new reference genome for Sorghum bicolor reveals high levels of sequence similarity between sweet and grain genotypes: implications for the genetics of sugar metabolism.</title>
        <authorList>
            <person name="Cooper E.A."/>
            <person name="Brenton Z.W."/>
            <person name="Flinn B.S."/>
            <person name="Jenkins J."/>
            <person name="Shu S."/>
            <person name="Flowers D."/>
            <person name="Luo F."/>
            <person name="Wang Y."/>
            <person name="Xia P."/>
            <person name="Barry K."/>
            <person name="Daum C."/>
            <person name="Lipzen A."/>
            <person name="Yoshinaga Y."/>
            <person name="Schmutz J."/>
            <person name="Saski C."/>
            <person name="Vermerris W."/>
            <person name="Kresovich S."/>
        </authorList>
    </citation>
    <scope>NUCLEOTIDE SEQUENCE</scope>
</reference>
<dbReference type="PRINTS" id="PR00404">
    <property type="entry name" value="MADSDOMAIN"/>
</dbReference>
<dbReference type="InterPro" id="IPR033897">
    <property type="entry name" value="SRF-like_MADS-box"/>
</dbReference>
<dbReference type="GO" id="GO:0000981">
    <property type="term" value="F:DNA-binding transcription factor activity, RNA polymerase II-specific"/>
    <property type="evidence" value="ECO:0007669"/>
    <property type="project" value="InterPro"/>
</dbReference>
<dbReference type="Proteomes" id="UP000807115">
    <property type="component" value="Chromosome 1"/>
</dbReference>
<dbReference type="AlphaFoldDB" id="A0A921RY46"/>
<gene>
    <name evidence="8" type="ORF">BDA96_01G189400</name>
</gene>
<evidence type="ECO:0000256" key="1">
    <source>
        <dbReference type="ARBA" id="ARBA00004123"/>
    </source>
</evidence>
<sequence length="311" mass="33158">MARKKVNLQRILNDATRRATFRKRRQGLMKKARELATLCDVDACVVVYGEGETRPHVWPDVATAAQVLARFKAMPELDQYKKTMDMEGLLAQRIDKQQEQLHKARRENHERETTLLLHDAIVGRCPGLAGVSVENVAGLGWMVENRLVVVNQSLERRRHQAQAAAGAGKQQVQGQPPLQDNDDVVVATAPTTLQLQMPPQQPLVPAYSISGGGPAGQADVVHQAPPLNPSPDPEPQPSWLMELASAGDLGALVYSGFGGGRGMSLGGAGGASTSTSASAGAADMLPPHLGNFGAGFGWPDAPGPSSFFPPM</sequence>
<dbReference type="SUPFAM" id="SSF55455">
    <property type="entry name" value="SRF-like"/>
    <property type="match status" value="1"/>
</dbReference>
<evidence type="ECO:0000256" key="3">
    <source>
        <dbReference type="ARBA" id="ARBA00023125"/>
    </source>
</evidence>
<dbReference type="GO" id="GO:0000987">
    <property type="term" value="F:cis-regulatory region sequence-specific DNA binding"/>
    <property type="evidence" value="ECO:0007669"/>
    <property type="project" value="InterPro"/>
</dbReference>
<dbReference type="SMART" id="SM00432">
    <property type="entry name" value="MADS"/>
    <property type="match status" value="1"/>
</dbReference>
<comment type="subcellular location">
    <subcellularLocation>
        <location evidence="1">Nucleus</location>
    </subcellularLocation>
</comment>
<keyword evidence="4" id="KW-0804">Transcription</keyword>
<proteinExistence type="predicted"/>
<dbReference type="GO" id="GO:0005634">
    <property type="term" value="C:nucleus"/>
    <property type="evidence" value="ECO:0007669"/>
    <property type="project" value="UniProtKB-SubCell"/>
</dbReference>
<dbReference type="GO" id="GO:0046983">
    <property type="term" value="F:protein dimerization activity"/>
    <property type="evidence" value="ECO:0007669"/>
    <property type="project" value="InterPro"/>
</dbReference>
<name>A0A921RY46_SORBI</name>
<reference evidence="8" key="2">
    <citation type="submission" date="2020-10" db="EMBL/GenBank/DDBJ databases">
        <authorList>
            <person name="Cooper E.A."/>
            <person name="Brenton Z.W."/>
            <person name="Flinn B.S."/>
            <person name="Jenkins J."/>
            <person name="Shu S."/>
            <person name="Flowers D."/>
            <person name="Luo F."/>
            <person name="Wang Y."/>
            <person name="Xia P."/>
            <person name="Barry K."/>
            <person name="Daum C."/>
            <person name="Lipzen A."/>
            <person name="Yoshinaga Y."/>
            <person name="Schmutz J."/>
            <person name="Saski C."/>
            <person name="Vermerris W."/>
            <person name="Kresovich S."/>
        </authorList>
    </citation>
    <scope>NUCLEOTIDE SEQUENCE</scope>
</reference>
<dbReference type="InterPro" id="IPR050142">
    <property type="entry name" value="MADS-box/MEF2_TF"/>
</dbReference>
<dbReference type="InterPro" id="IPR036879">
    <property type="entry name" value="TF_MADSbox_sf"/>
</dbReference>
<dbReference type="Gene3D" id="3.40.1810.10">
    <property type="entry name" value="Transcription factor, MADS-box"/>
    <property type="match status" value="1"/>
</dbReference>
<keyword evidence="2" id="KW-0805">Transcription regulation</keyword>
<evidence type="ECO:0000256" key="5">
    <source>
        <dbReference type="ARBA" id="ARBA00023242"/>
    </source>
</evidence>
<comment type="caution">
    <text evidence="8">The sequence shown here is derived from an EMBL/GenBank/DDBJ whole genome shotgun (WGS) entry which is preliminary data.</text>
</comment>
<keyword evidence="5" id="KW-0539">Nucleus</keyword>
<organism evidence="8 9">
    <name type="scientific">Sorghum bicolor</name>
    <name type="common">Sorghum</name>
    <name type="synonym">Sorghum vulgare</name>
    <dbReference type="NCBI Taxonomy" id="4558"/>
    <lineage>
        <taxon>Eukaryota</taxon>
        <taxon>Viridiplantae</taxon>
        <taxon>Streptophyta</taxon>
        <taxon>Embryophyta</taxon>
        <taxon>Tracheophyta</taxon>
        <taxon>Spermatophyta</taxon>
        <taxon>Magnoliopsida</taxon>
        <taxon>Liliopsida</taxon>
        <taxon>Poales</taxon>
        <taxon>Poaceae</taxon>
        <taxon>PACMAD clade</taxon>
        <taxon>Panicoideae</taxon>
        <taxon>Andropogonodae</taxon>
        <taxon>Andropogoneae</taxon>
        <taxon>Sorghinae</taxon>
        <taxon>Sorghum</taxon>
    </lineage>
</organism>
<accession>A0A921RY46</accession>
<evidence type="ECO:0000313" key="9">
    <source>
        <dbReference type="Proteomes" id="UP000807115"/>
    </source>
</evidence>
<evidence type="ECO:0000256" key="4">
    <source>
        <dbReference type="ARBA" id="ARBA00023163"/>
    </source>
</evidence>
<feature type="region of interest" description="Disordered" evidence="6">
    <location>
        <begin position="207"/>
        <end position="234"/>
    </location>
</feature>
<dbReference type="CDD" id="cd00266">
    <property type="entry name" value="MADS_SRF_like"/>
    <property type="match status" value="1"/>
</dbReference>
<dbReference type="GO" id="GO:0045944">
    <property type="term" value="P:positive regulation of transcription by RNA polymerase II"/>
    <property type="evidence" value="ECO:0007669"/>
    <property type="project" value="InterPro"/>
</dbReference>
<evidence type="ECO:0000256" key="2">
    <source>
        <dbReference type="ARBA" id="ARBA00023015"/>
    </source>
</evidence>
<feature type="domain" description="MADS-box" evidence="7">
    <location>
        <begin position="1"/>
        <end position="50"/>
    </location>
</feature>
<evidence type="ECO:0000313" key="8">
    <source>
        <dbReference type="EMBL" id="KAG0548699.1"/>
    </source>
</evidence>
<dbReference type="Pfam" id="PF00319">
    <property type="entry name" value="SRF-TF"/>
    <property type="match status" value="1"/>
</dbReference>
<dbReference type="EMBL" id="CM027680">
    <property type="protein sequence ID" value="KAG0548699.1"/>
    <property type="molecule type" value="Genomic_DNA"/>
</dbReference>
<evidence type="ECO:0000259" key="7">
    <source>
        <dbReference type="PROSITE" id="PS50066"/>
    </source>
</evidence>